<dbReference type="EMBL" id="CAUOFW020005359">
    <property type="protein sequence ID" value="CAK9169764.1"/>
    <property type="molecule type" value="Genomic_DNA"/>
</dbReference>
<proteinExistence type="predicted"/>
<accession>A0ABC8TKL7</accession>
<feature type="non-terminal residue" evidence="1">
    <location>
        <position position="65"/>
    </location>
</feature>
<name>A0ABC8TKL7_9AQUA</name>
<protein>
    <submittedName>
        <fullName evidence="1">Uncharacterized protein</fullName>
    </submittedName>
</protein>
<dbReference type="AlphaFoldDB" id="A0ABC8TKL7"/>
<evidence type="ECO:0000313" key="1">
    <source>
        <dbReference type="EMBL" id="CAK9169764.1"/>
    </source>
</evidence>
<sequence length="65" mass="7304">MDGGVVVAVGNFTLGYRDMKENWNKRRIGERAMGVGDTCDIDTIDSSASMAPWLLIVLWMWRRAA</sequence>
<dbReference type="Proteomes" id="UP001642360">
    <property type="component" value="Unassembled WGS sequence"/>
</dbReference>
<reference evidence="1 2" key="1">
    <citation type="submission" date="2024-02" db="EMBL/GenBank/DDBJ databases">
        <authorList>
            <person name="Vignale AGUSTIN F."/>
            <person name="Sosa J E."/>
            <person name="Modenutti C."/>
        </authorList>
    </citation>
    <scope>NUCLEOTIDE SEQUENCE [LARGE SCALE GENOMIC DNA]</scope>
</reference>
<keyword evidence="2" id="KW-1185">Reference proteome</keyword>
<comment type="caution">
    <text evidence="1">The sequence shown here is derived from an EMBL/GenBank/DDBJ whole genome shotgun (WGS) entry which is preliminary data.</text>
</comment>
<evidence type="ECO:0000313" key="2">
    <source>
        <dbReference type="Proteomes" id="UP001642360"/>
    </source>
</evidence>
<organism evidence="1 2">
    <name type="scientific">Ilex paraguariensis</name>
    <name type="common">yerba mate</name>
    <dbReference type="NCBI Taxonomy" id="185542"/>
    <lineage>
        <taxon>Eukaryota</taxon>
        <taxon>Viridiplantae</taxon>
        <taxon>Streptophyta</taxon>
        <taxon>Embryophyta</taxon>
        <taxon>Tracheophyta</taxon>
        <taxon>Spermatophyta</taxon>
        <taxon>Magnoliopsida</taxon>
        <taxon>eudicotyledons</taxon>
        <taxon>Gunneridae</taxon>
        <taxon>Pentapetalae</taxon>
        <taxon>asterids</taxon>
        <taxon>campanulids</taxon>
        <taxon>Aquifoliales</taxon>
        <taxon>Aquifoliaceae</taxon>
        <taxon>Ilex</taxon>
    </lineage>
</organism>
<gene>
    <name evidence="1" type="ORF">ILEXP_LOCUS39235</name>
</gene>